<protein>
    <submittedName>
        <fullName evidence="1">Uncharacterized protein</fullName>
    </submittedName>
</protein>
<proteinExistence type="predicted"/>
<dbReference type="EMBL" id="NDYL01000002">
    <property type="protein sequence ID" value="OXB91667.1"/>
    <property type="molecule type" value="Genomic_DNA"/>
</dbReference>
<sequence>MFQVKEYMQDRFIISANRNKVCEFLERSYWANNRKGETIVKSIEHYLLCLVPNGSVLFY</sequence>
<name>A0A226QJ24_9BACL</name>
<comment type="caution">
    <text evidence="1">The sequence shown here is derived from an EMBL/GenBank/DDBJ whole genome shotgun (WGS) entry which is preliminary data.</text>
</comment>
<evidence type="ECO:0000313" key="2">
    <source>
        <dbReference type="Proteomes" id="UP000198394"/>
    </source>
</evidence>
<reference evidence="1 2" key="1">
    <citation type="submission" date="2017-04" db="EMBL/GenBank/DDBJ databases">
        <title>The genome sequence of Parageobacillus galactosidasius DSM 18751.</title>
        <authorList>
            <person name="Ramaloko W.T."/>
            <person name="Koen N."/>
            <person name="Polliack S."/>
            <person name="Aliyu H."/>
            <person name="Lebre P."/>
            <person name="Mohr T."/>
            <person name="Oswald F."/>
            <person name="Zwick M."/>
            <person name="Neumann A."/>
            <person name="Syldatk C."/>
            <person name="Cowan D."/>
            <person name="De Maayer P."/>
        </authorList>
    </citation>
    <scope>NUCLEOTIDE SEQUENCE [LARGE SCALE GENOMIC DNA]</scope>
    <source>
        <strain evidence="1 2">DSM 18751</strain>
    </source>
</reference>
<dbReference type="Proteomes" id="UP000198394">
    <property type="component" value="Unassembled WGS sequence"/>
</dbReference>
<accession>A0A226QJ24</accession>
<evidence type="ECO:0000313" key="1">
    <source>
        <dbReference type="EMBL" id="OXB91667.1"/>
    </source>
</evidence>
<gene>
    <name evidence="1" type="ORF">B9L23_09990</name>
</gene>
<dbReference type="AlphaFoldDB" id="A0A226QJ24"/>
<keyword evidence="2" id="KW-1185">Reference proteome</keyword>
<organism evidence="1 2">
    <name type="scientific">Parageobacillus galactosidasius</name>
    <dbReference type="NCBI Taxonomy" id="883812"/>
    <lineage>
        <taxon>Bacteria</taxon>
        <taxon>Bacillati</taxon>
        <taxon>Bacillota</taxon>
        <taxon>Bacilli</taxon>
        <taxon>Bacillales</taxon>
        <taxon>Anoxybacillaceae</taxon>
        <taxon>Parageobacillus</taxon>
    </lineage>
</organism>